<dbReference type="Proteomes" id="UP000218775">
    <property type="component" value="Unassembled WGS sequence"/>
</dbReference>
<evidence type="ECO:0000313" key="1">
    <source>
        <dbReference type="EMBL" id="PCI76706.1"/>
    </source>
</evidence>
<dbReference type="AlphaFoldDB" id="A0A2A4X2G8"/>
<evidence type="ECO:0000313" key="2">
    <source>
        <dbReference type="Proteomes" id="UP000218775"/>
    </source>
</evidence>
<sequence>MSGMIAQMQLQVQSHLLNLWNSSTVQNLASDSRVRTAVSNVYQAYTHYSYSQQPFNAVYGPVLSIANHLVPETMHKIEAVFPKIAQGLLSYDVSEKDLNKEILLSGLFVSLSLRFPAHKLDLSLFLLAVMPILCDQLGLAIF</sequence>
<protein>
    <submittedName>
        <fullName evidence="1">Uncharacterized protein</fullName>
    </submittedName>
</protein>
<name>A0A2A4X2G8_UNCAE</name>
<comment type="caution">
    <text evidence="1">The sequence shown here is derived from an EMBL/GenBank/DDBJ whole genome shotgun (WGS) entry which is preliminary data.</text>
</comment>
<gene>
    <name evidence="1" type="ORF">COB21_04050</name>
</gene>
<accession>A0A2A4X2G8</accession>
<proteinExistence type="predicted"/>
<reference evidence="2" key="1">
    <citation type="submission" date="2017-08" db="EMBL/GenBank/DDBJ databases">
        <title>A dynamic microbial community with high functional redundancy inhabits the cold, oxic subseafloor aquifer.</title>
        <authorList>
            <person name="Tully B.J."/>
            <person name="Wheat C.G."/>
            <person name="Glazer B.T."/>
            <person name="Huber J.A."/>
        </authorList>
    </citation>
    <scope>NUCLEOTIDE SEQUENCE [LARGE SCALE GENOMIC DNA]</scope>
</reference>
<organism evidence="1 2">
    <name type="scientific">Aerophobetes bacterium</name>
    <dbReference type="NCBI Taxonomy" id="2030807"/>
    <lineage>
        <taxon>Bacteria</taxon>
        <taxon>Candidatus Aerophobota</taxon>
    </lineage>
</organism>
<dbReference type="EMBL" id="NVUK01000025">
    <property type="protein sequence ID" value="PCI76706.1"/>
    <property type="molecule type" value="Genomic_DNA"/>
</dbReference>